<comment type="caution">
    <text evidence="2">The sequence shown here is derived from an EMBL/GenBank/DDBJ whole genome shotgun (WGS) entry which is preliminary data.</text>
</comment>
<keyword evidence="1" id="KW-0812">Transmembrane</keyword>
<dbReference type="AlphaFoldDB" id="A0A8J6LS41"/>
<keyword evidence="1" id="KW-1133">Transmembrane helix</keyword>
<reference evidence="2" key="1">
    <citation type="submission" date="2020-06" db="EMBL/GenBank/DDBJ databases">
        <title>Novel chitinolytic bacterium.</title>
        <authorList>
            <person name="Ungkulpasvich U."/>
            <person name="Kosugi A."/>
            <person name="Uke A."/>
        </authorList>
    </citation>
    <scope>NUCLEOTIDE SEQUENCE</scope>
    <source>
        <strain evidence="2">UUS1-1</strain>
    </source>
</reference>
<feature type="transmembrane region" description="Helical" evidence="1">
    <location>
        <begin position="123"/>
        <end position="144"/>
    </location>
</feature>
<proteinExistence type="predicted"/>
<name>A0A8J6LS41_9FIRM</name>
<sequence>MGKEHYLPGLIAGTCGGVAATIVNLMLILLFKVGNLRFIDFAGVFIFGHPPASPGENLLAFLGYLGFSASLGVLFTYLVGFPPKPYLLLKAIHFGLGVWFCSYALTLLFKVPELAKISLGSAITNFLAAAVYGLVVGLVLRFLAEKTAATNEK</sequence>
<feature type="transmembrane region" description="Helical" evidence="1">
    <location>
        <begin position="6"/>
        <end position="29"/>
    </location>
</feature>
<keyword evidence="1" id="KW-0472">Membrane</keyword>
<keyword evidence="3" id="KW-1185">Reference proteome</keyword>
<evidence type="ECO:0000256" key="1">
    <source>
        <dbReference type="SAM" id="Phobius"/>
    </source>
</evidence>
<organism evidence="2 3">
    <name type="scientific">Capillibacterium thermochitinicola</name>
    <dbReference type="NCBI Taxonomy" id="2699427"/>
    <lineage>
        <taxon>Bacteria</taxon>
        <taxon>Bacillati</taxon>
        <taxon>Bacillota</taxon>
        <taxon>Capillibacterium</taxon>
    </lineage>
</organism>
<accession>A0A8J6LS41</accession>
<protein>
    <submittedName>
        <fullName evidence="2">Uncharacterized protein</fullName>
    </submittedName>
</protein>
<evidence type="ECO:0000313" key="2">
    <source>
        <dbReference type="EMBL" id="MBA2132977.1"/>
    </source>
</evidence>
<evidence type="ECO:0000313" key="3">
    <source>
        <dbReference type="Proteomes" id="UP000657177"/>
    </source>
</evidence>
<feature type="transmembrane region" description="Helical" evidence="1">
    <location>
        <begin position="91"/>
        <end position="111"/>
    </location>
</feature>
<feature type="transmembrane region" description="Helical" evidence="1">
    <location>
        <begin position="58"/>
        <end position="79"/>
    </location>
</feature>
<dbReference type="EMBL" id="JAAKDE010000010">
    <property type="protein sequence ID" value="MBA2132977.1"/>
    <property type="molecule type" value="Genomic_DNA"/>
</dbReference>
<dbReference type="Proteomes" id="UP000657177">
    <property type="component" value="Unassembled WGS sequence"/>
</dbReference>
<dbReference type="RefSeq" id="WP_181339431.1">
    <property type="nucleotide sequence ID" value="NZ_JAAKDE010000010.1"/>
</dbReference>
<gene>
    <name evidence="2" type="ORF">G5B42_05390</name>
</gene>